<feature type="domain" description="ATP-dependent DNA ligase family profile" evidence="13">
    <location>
        <begin position="407"/>
        <end position="634"/>
    </location>
</feature>
<dbReference type="PROSITE" id="PS50172">
    <property type="entry name" value="BRCT"/>
    <property type="match status" value="1"/>
</dbReference>
<dbReference type="InterPro" id="IPR029710">
    <property type="entry name" value="LIG4"/>
</dbReference>
<evidence type="ECO:0000256" key="7">
    <source>
        <dbReference type="ARBA" id="ARBA00022840"/>
    </source>
</evidence>
<evidence type="ECO:0000313" key="16">
    <source>
        <dbReference type="Proteomes" id="UP000001058"/>
    </source>
</evidence>
<dbReference type="InterPro" id="IPR012310">
    <property type="entry name" value="DNA_ligase_ATP-dep_cent"/>
</dbReference>
<dbReference type="GO" id="GO:0032807">
    <property type="term" value="C:DNA ligase IV complex"/>
    <property type="evidence" value="ECO:0007669"/>
    <property type="project" value="TreeGrafter"/>
</dbReference>
<keyword evidence="16" id="KW-1185">Reference proteome</keyword>
<feature type="domain" description="BRCT" evidence="14">
    <location>
        <begin position="856"/>
        <end position="972"/>
    </location>
</feature>
<comment type="cofactor">
    <cofactor evidence="1">
        <name>Mg(2+)</name>
        <dbReference type="ChEBI" id="CHEBI:18420"/>
    </cofactor>
</comment>
<dbReference type="STRING" id="3068.D8U0I6"/>
<dbReference type="Pfam" id="PF04675">
    <property type="entry name" value="DNA_ligase_A_N"/>
    <property type="match status" value="1"/>
</dbReference>
<dbReference type="Pfam" id="PF01068">
    <property type="entry name" value="DNA_ligase_A_M"/>
    <property type="match status" value="2"/>
</dbReference>
<dbReference type="GO" id="GO:0006310">
    <property type="term" value="P:DNA recombination"/>
    <property type="evidence" value="ECO:0007669"/>
    <property type="project" value="UniProtKB-KW"/>
</dbReference>
<feature type="region of interest" description="Disordered" evidence="12">
    <location>
        <begin position="772"/>
        <end position="795"/>
    </location>
</feature>
<dbReference type="Gene3D" id="1.10.3260.10">
    <property type="entry name" value="DNA ligase, ATP-dependent, N-terminal domain"/>
    <property type="match status" value="1"/>
</dbReference>
<accession>D8U0I6</accession>
<sequence>MAMIFSSSFDCFFPSLTILEAISELSRHLPYYSPYQERRLAGLLASALGASRERANAAKDWMALAHHMHWKFPVVMQKLLFDPYCPASIPRETDSLTLGMVNAALDQLASIASGEERSRLVALSVHEHQVATAQQQAAVLRNLLLRCTPAGARWLVSILLRQDLPTGLGDKTVLTAFHADAYEAFTACSDLRRVLDALRRPESAWRRREVEPGLNAAPQLASRVDGGPVAAAACMQGRPFLVETKFDGWRIQNKGPGRVRVGSPAAWVAWYWVSGWLGLHPRRKSAGIGRVGLLELYQNAVACFLRVPSSAQEQEDEGEEEQGAPGAVTAAQLGPCTAEALLPRVVLDGEMLVWNKTRRCFEPFGMLEATIRAAADGVPPNAPVQGRDVAAGAAGAAGTDDSYSRYPAAGELEVVYVAFDILYLRDTSVIHLPLRERKELLASVLRPIRVDTGTAAGAGRGRDAGVEGGSEKQQYGGGVPLGGPQGAVTFRAEALLPDQPMFAAPIPAPAPAPARTASHPGALLTWASCWTFWLFQNDNDGAADDDNTDGKVHSWTCSTAQQAQDVYDRTAAAGEEGVVVKALEEPYRLGCRTSTWIKIKPDYLTQGEFDAVILGQLYDHTTSQVSVGGVYLLGLPEEQPQLGKPTTYVTFAVVGTGVSREQRLSLLEPRLAGNLVASPRDLAAAGPAARLRAVPRWCRATGSRDEWPDWWVRDPERSVVVQVNADVRLTRTSTFAAGYTTRFPRITRIRDDKSPRQATTLRELQDFVRKAAATGGGDGGRGRDAGPGGGVAGGARRQALSSCGAAGADDVAVTPAGVTRGRSSSGRKRPHQQQLRPTPSRVPLHLQAMDLSEVPVHYDLLGGAYVVLEGLYGAAVEKRRGELSRLVRLIGGRLSANYVGTLVTAACRGVGSYSKQGYCAPSFFSTVPSGECRTSYIIVDEWVDSCHPGRDRCRDLLRPSWLEDCYMQRRLIWPPKPSQAWRLSKATLAACAHQMDPYGDPYFELLDEQELAAVLEWHVEVPGAGQPRRALAEAEAEVEVEVDAGAVKGGSWERQRRGRGRGAAEGQTVATTTTTTTAWTGYTGVTSLPTGEAAGPLLRRLEAEMVAHEVELPAGLHRLFSGAVVLLLDLSASLFPQPSAASSTILTSLVAAADTAAAAGPCSRVRVSSLHNAVSASRCSENINTTVQIGSSSGGRAEDTDDADHAACEAAGAASSVTEGHTLGRKTIPLLHSVLEVGALAARWAEEEVRQQLQELQLGVLRGGGELAAGWSPAITHVVLYSGIVESCEATTGGVSTASRAAVRLAECSGAAAELAVAAEPTAPSVPPRAFCAERTLAALREKCTEQQWEAANRELAEYATAERARCSGPCQYGHACGSSNNSRSTSSYYRSLFPGSPSGCEDASDTDTAAEGSEASDLQPSSPSPHPGAVPGFVYGTRRLVLRSGEGSGTAKQEPDRAQHHAPSGMEGSRRRSRERRRRNKLAQLLRRLVGAAIRGCSCSTSQQHPHRLWGCGSACGGGVRVVDERWVAGQRG</sequence>
<reference evidence="15 16" key="1">
    <citation type="journal article" date="2010" name="Science">
        <title>Genomic analysis of organismal complexity in the multicellular green alga Volvox carteri.</title>
        <authorList>
            <person name="Prochnik S.E."/>
            <person name="Umen J."/>
            <person name="Nedelcu A.M."/>
            <person name="Hallmann A."/>
            <person name="Miller S.M."/>
            <person name="Nishii I."/>
            <person name="Ferris P."/>
            <person name="Kuo A."/>
            <person name="Mitros T."/>
            <person name="Fritz-Laylin L.K."/>
            <person name="Hellsten U."/>
            <person name="Chapman J."/>
            <person name="Simakov O."/>
            <person name="Rensing S.A."/>
            <person name="Terry A."/>
            <person name="Pangilinan J."/>
            <person name="Kapitonov V."/>
            <person name="Jurka J."/>
            <person name="Salamov A."/>
            <person name="Shapiro H."/>
            <person name="Schmutz J."/>
            <person name="Grimwood J."/>
            <person name="Lindquist E."/>
            <person name="Lucas S."/>
            <person name="Grigoriev I.V."/>
            <person name="Schmitt R."/>
            <person name="Kirk D."/>
            <person name="Rokhsar D.S."/>
        </authorList>
    </citation>
    <scope>NUCLEOTIDE SEQUENCE [LARGE SCALE GENOMIC DNA]</scope>
    <source>
        <strain evidence="16">f. Nagariensis / Eve</strain>
    </source>
</reference>
<evidence type="ECO:0000313" key="15">
    <source>
        <dbReference type="EMBL" id="EFJ46726.1"/>
    </source>
</evidence>
<proteinExistence type="inferred from homology"/>
<organism evidence="16">
    <name type="scientific">Volvox carteri f. nagariensis</name>
    <dbReference type="NCBI Taxonomy" id="3068"/>
    <lineage>
        <taxon>Eukaryota</taxon>
        <taxon>Viridiplantae</taxon>
        <taxon>Chlorophyta</taxon>
        <taxon>core chlorophytes</taxon>
        <taxon>Chlorophyceae</taxon>
        <taxon>CS clade</taxon>
        <taxon>Chlamydomonadales</taxon>
        <taxon>Volvocaceae</taxon>
        <taxon>Volvox</taxon>
    </lineage>
</organism>
<feature type="region of interest" description="Disordered" evidence="12">
    <location>
        <begin position="1397"/>
        <end position="1434"/>
    </location>
</feature>
<dbReference type="EMBL" id="GL378349">
    <property type="protein sequence ID" value="EFJ46726.1"/>
    <property type="molecule type" value="Genomic_DNA"/>
</dbReference>
<dbReference type="PANTHER" id="PTHR45997:SF1">
    <property type="entry name" value="DNA LIGASE 4"/>
    <property type="match status" value="1"/>
</dbReference>
<evidence type="ECO:0000256" key="1">
    <source>
        <dbReference type="ARBA" id="ARBA00001946"/>
    </source>
</evidence>
<evidence type="ECO:0000256" key="8">
    <source>
        <dbReference type="ARBA" id="ARBA00023172"/>
    </source>
</evidence>
<dbReference type="SUPFAM" id="SSF56091">
    <property type="entry name" value="DNA ligase/mRNA capping enzyme, catalytic domain"/>
    <property type="match status" value="1"/>
</dbReference>
<evidence type="ECO:0000256" key="12">
    <source>
        <dbReference type="SAM" id="MobiDB-lite"/>
    </source>
</evidence>
<dbReference type="InterPro" id="IPR036420">
    <property type="entry name" value="BRCT_dom_sf"/>
</dbReference>
<dbReference type="InParanoid" id="D8U0I6"/>
<gene>
    <name evidence="15" type="ORF">VOLCADRAFT_92808</name>
</gene>
<dbReference type="GO" id="GO:0006303">
    <property type="term" value="P:double-strand break repair via nonhomologous end joining"/>
    <property type="evidence" value="ECO:0007669"/>
    <property type="project" value="TreeGrafter"/>
</dbReference>
<dbReference type="eggNOG" id="KOG0966">
    <property type="taxonomic scope" value="Eukaryota"/>
</dbReference>
<keyword evidence="5" id="KW-0677">Repeat</keyword>
<feature type="region of interest" description="Disordered" evidence="12">
    <location>
        <begin position="814"/>
        <end position="842"/>
    </location>
</feature>
<evidence type="ECO:0000259" key="14">
    <source>
        <dbReference type="PROSITE" id="PS50172"/>
    </source>
</evidence>
<dbReference type="Proteomes" id="UP000001058">
    <property type="component" value="Unassembled WGS sequence"/>
</dbReference>
<dbReference type="KEGG" id="vcn:VOLCADRAFT_92808"/>
<dbReference type="Gene3D" id="3.40.50.10190">
    <property type="entry name" value="BRCT domain"/>
    <property type="match status" value="1"/>
</dbReference>
<dbReference type="Gene3D" id="3.30.470.30">
    <property type="entry name" value="DNA ligase/mRNA capping enzyme"/>
    <property type="match status" value="2"/>
</dbReference>
<keyword evidence="7" id="KW-0067">ATP-binding</keyword>
<dbReference type="SUPFAM" id="SSF50249">
    <property type="entry name" value="Nucleic acid-binding proteins"/>
    <property type="match status" value="1"/>
</dbReference>
<dbReference type="RefSeq" id="XP_002952255.1">
    <property type="nucleotide sequence ID" value="XM_002952209.1"/>
</dbReference>
<dbReference type="PROSITE" id="PS50160">
    <property type="entry name" value="DNA_LIGASE_A3"/>
    <property type="match status" value="1"/>
</dbReference>
<keyword evidence="9" id="KW-0539">Nucleus</keyword>
<dbReference type="PROSITE" id="PS00697">
    <property type="entry name" value="DNA_LIGASE_A1"/>
    <property type="match status" value="1"/>
</dbReference>
<keyword evidence="4" id="KW-0436">Ligase</keyword>
<dbReference type="InterPro" id="IPR016059">
    <property type="entry name" value="DNA_ligase_ATP-dep_CS"/>
</dbReference>
<protein>
    <recommendedName>
        <fullName evidence="11">DNA ligase IV</fullName>
    </recommendedName>
    <alternativeName>
        <fullName evidence="10">Polydeoxyribonucleotide synthase [ATP] 4</fullName>
    </alternativeName>
</protein>
<dbReference type="InterPro" id="IPR012340">
    <property type="entry name" value="NA-bd_OB-fold"/>
</dbReference>
<feature type="region of interest" description="Disordered" evidence="12">
    <location>
        <begin position="1447"/>
        <end position="1479"/>
    </location>
</feature>
<dbReference type="Gene3D" id="2.40.50.140">
    <property type="entry name" value="Nucleic acid-binding proteins"/>
    <property type="match status" value="1"/>
</dbReference>
<feature type="region of interest" description="Disordered" evidence="12">
    <location>
        <begin position="456"/>
        <end position="481"/>
    </location>
</feature>
<evidence type="ECO:0000256" key="6">
    <source>
        <dbReference type="ARBA" id="ARBA00022741"/>
    </source>
</evidence>
<evidence type="ECO:0000256" key="11">
    <source>
        <dbReference type="ARBA" id="ARBA00031942"/>
    </source>
</evidence>
<keyword evidence="8" id="KW-0233">DNA recombination</keyword>
<dbReference type="OrthoDB" id="549834at2759"/>
<keyword evidence="6" id="KW-0547">Nucleotide-binding</keyword>
<evidence type="ECO:0000256" key="10">
    <source>
        <dbReference type="ARBA" id="ARBA00030676"/>
    </source>
</evidence>
<dbReference type="InterPro" id="IPR012308">
    <property type="entry name" value="DNA_ligase_ATP-dep_N"/>
</dbReference>
<dbReference type="InterPro" id="IPR001357">
    <property type="entry name" value="BRCT_dom"/>
</dbReference>
<feature type="compositionally biased region" description="Gly residues" evidence="12">
    <location>
        <begin position="774"/>
        <end position="793"/>
    </location>
</feature>
<dbReference type="GeneID" id="9628422"/>
<comment type="subcellular location">
    <subcellularLocation>
        <location evidence="2">Nucleus</location>
    </subcellularLocation>
</comment>
<dbReference type="InterPro" id="IPR036599">
    <property type="entry name" value="DNA_ligase_N_sf"/>
</dbReference>
<evidence type="ECO:0000256" key="3">
    <source>
        <dbReference type="ARBA" id="ARBA00007572"/>
    </source>
</evidence>
<dbReference type="GO" id="GO:0005524">
    <property type="term" value="F:ATP binding"/>
    <property type="evidence" value="ECO:0007669"/>
    <property type="project" value="UniProtKB-KW"/>
</dbReference>
<evidence type="ECO:0000259" key="13">
    <source>
        <dbReference type="PROSITE" id="PS50160"/>
    </source>
</evidence>
<dbReference type="GO" id="GO:0006297">
    <property type="term" value="P:nucleotide-excision repair, DNA gap filling"/>
    <property type="evidence" value="ECO:0007669"/>
    <property type="project" value="TreeGrafter"/>
</dbReference>
<dbReference type="GO" id="GO:0003677">
    <property type="term" value="F:DNA binding"/>
    <property type="evidence" value="ECO:0007669"/>
    <property type="project" value="InterPro"/>
</dbReference>
<evidence type="ECO:0000256" key="9">
    <source>
        <dbReference type="ARBA" id="ARBA00023242"/>
    </source>
</evidence>
<evidence type="ECO:0000256" key="5">
    <source>
        <dbReference type="ARBA" id="ARBA00022737"/>
    </source>
</evidence>
<dbReference type="GO" id="GO:0003910">
    <property type="term" value="F:DNA ligase (ATP) activity"/>
    <property type="evidence" value="ECO:0007669"/>
    <property type="project" value="InterPro"/>
</dbReference>
<evidence type="ECO:0000256" key="2">
    <source>
        <dbReference type="ARBA" id="ARBA00004123"/>
    </source>
</evidence>
<evidence type="ECO:0000256" key="4">
    <source>
        <dbReference type="ARBA" id="ARBA00022598"/>
    </source>
</evidence>
<comment type="similarity">
    <text evidence="3">Belongs to the ATP-dependent DNA ligase family.</text>
</comment>
<name>D8U0I6_VOLCA</name>
<dbReference type="PANTHER" id="PTHR45997">
    <property type="entry name" value="DNA LIGASE 4"/>
    <property type="match status" value="1"/>
</dbReference>